<dbReference type="NCBIfam" id="TIGR00167">
    <property type="entry name" value="cbbA"/>
    <property type="match status" value="1"/>
</dbReference>
<organism evidence="3 4">
    <name type="scientific">Streptococcus downei MFe28</name>
    <dbReference type="NCBI Taxonomy" id="764290"/>
    <lineage>
        <taxon>Bacteria</taxon>
        <taxon>Bacillati</taxon>
        <taxon>Bacillota</taxon>
        <taxon>Bacilli</taxon>
        <taxon>Lactobacillales</taxon>
        <taxon>Streptococcaceae</taxon>
        <taxon>Streptococcus</taxon>
    </lineage>
</organism>
<dbReference type="GO" id="GO:0009025">
    <property type="term" value="F:tagatose-bisphosphate aldolase activity"/>
    <property type="evidence" value="ECO:0007669"/>
    <property type="project" value="UniProtKB-EC"/>
</dbReference>
<gene>
    <name evidence="3" type="primary">kbaY</name>
    <name evidence="3" type="ORF">NCTC11391_00209</name>
</gene>
<comment type="cofactor">
    <cofactor evidence="2">
        <name>Zn(2+)</name>
        <dbReference type="ChEBI" id="CHEBI:29105"/>
    </cofactor>
    <text evidence="2">Binds 2 Zn(2+) ions per subunit. One is catalytic and the other provides a structural contribution.</text>
</comment>
<dbReference type="PANTHER" id="PTHR30304:SF0">
    <property type="entry name" value="D-TAGATOSE-1,6-BISPHOSPHATE ALDOLASE SUBUNIT GATY-RELATED"/>
    <property type="match status" value="1"/>
</dbReference>
<dbReference type="NCBIfam" id="NF006042">
    <property type="entry name" value="PRK08185.1"/>
    <property type="match status" value="1"/>
</dbReference>
<name>A0A380JBI7_STRDO</name>
<sequence length="298" mass="33259">MLINMEQMLAIVKENKFAVGAYNISNLELDRIVIEQCEEDNAPAIIEVHPTEVFYCKDDFFAYVLQRIKNSKVPFVLHLDHGDNLDSVARAIHNGFSSVMIDGSLLSWDENVDITRKTVEMCHRVGVSVEGELGTIGQTGTAVEDGLKNGIYTKLEDAKRFVEETGVDTLAFGIGTAHGIYPKNVTPEIRIDILKDIIGQVDVPLVLHGGFSNPDEQIAEAVKNGISKVNISSDFKHAFFDKVREVLANDQGWDPNNLFPVCIEEGKKVVHHKNQLLMPSVRLLSIMNCHHGGWNFYK</sequence>
<dbReference type="GO" id="GO:0005975">
    <property type="term" value="P:carbohydrate metabolic process"/>
    <property type="evidence" value="ECO:0007669"/>
    <property type="project" value="InterPro"/>
</dbReference>
<accession>A0A380JBI7</accession>
<keyword evidence="2" id="KW-0479">Metal-binding</keyword>
<dbReference type="Proteomes" id="UP000254082">
    <property type="component" value="Unassembled WGS sequence"/>
</dbReference>
<dbReference type="EC" id="4.1.2.40" evidence="3"/>
<dbReference type="InterPro" id="IPR050246">
    <property type="entry name" value="Class_II_FBP_aldolase"/>
</dbReference>
<reference evidence="3 4" key="1">
    <citation type="submission" date="2018-06" db="EMBL/GenBank/DDBJ databases">
        <authorList>
            <consortium name="Pathogen Informatics"/>
            <person name="Doyle S."/>
        </authorList>
    </citation>
    <scope>NUCLEOTIDE SEQUENCE [LARGE SCALE GENOMIC DNA]</scope>
    <source>
        <strain evidence="4">NCTC 11391</strain>
    </source>
</reference>
<feature type="binding site" evidence="2">
    <location>
        <position position="102"/>
    </location>
    <ligand>
        <name>Zn(2+)</name>
        <dbReference type="ChEBI" id="CHEBI:29105"/>
        <label>2</label>
    </ligand>
</feature>
<evidence type="ECO:0000313" key="4">
    <source>
        <dbReference type="Proteomes" id="UP000254082"/>
    </source>
</evidence>
<evidence type="ECO:0000256" key="2">
    <source>
        <dbReference type="PIRSR" id="PIRSR001359-3"/>
    </source>
</evidence>
<dbReference type="GO" id="GO:0008270">
    <property type="term" value="F:zinc ion binding"/>
    <property type="evidence" value="ECO:0007669"/>
    <property type="project" value="InterPro"/>
</dbReference>
<feature type="active site" description="Proton donor" evidence="1">
    <location>
        <position position="80"/>
    </location>
</feature>
<evidence type="ECO:0000256" key="1">
    <source>
        <dbReference type="PIRSR" id="PIRSR001359-1"/>
    </source>
</evidence>
<feature type="binding site" evidence="2">
    <location>
        <position position="208"/>
    </location>
    <ligand>
        <name>Zn(2+)</name>
        <dbReference type="ChEBI" id="CHEBI:29105"/>
        <label>1</label>
        <note>catalytic</note>
    </ligand>
</feature>
<feature type="binding site" evidence="2">
    <location>
        <position position="178"/>
    </location>
    <ligand>
        <name>Zn(2+)</name>
        <dbReference type="ChEBI" id="CHEBI:29105"/>
        <label>1</label>
        <note>catalytic</note>
    </ligand>
</feature>
<dbReference type="InterPro" id="IPR013785">
    <property type="entry name" value="Aldolase_TIM"/>
</dbReference>
<dbReference type="SUPFAM" id="SSF51569">
    <property type="entry name" value="Aldolase"/>
    <property type="match status" value="1"/>
</dbReference>
<dbReference type="InterPro" id="IPR000771">
    <property type="entry name" value="FBA_II"/>
</dbReference>
<dbReference type="CDD" id="cd00947">
    <property type="entry name" value="TBP_aldolase_IIB"/>
    <property type="match status" value="1"/>
</dbReference>
<keyword evidence="4" id="KW-1185">Reference proteome</keyword>
<dbReference type="PIRSF" id="PIRSF001359">
    <property type="entry name" value="F_bP_aldolase_II"/>
    <property type="match status" value="1"/>
</dbReference>
<dbReference type="Gene3D" id="3.20.20.70">
    <property type="entry name" value="Aldolase class I"/>
    <property type="match status" value="1"/>
</dbReference>
<protein>
    <submittedName>
        <fullName evidence="3">Fructose/tagatose bisphosphate aldolase</fullName>
        <ecNumber evidence="3">4.1.2.40</ecNumber>
    </submittedName>
</protein>
<dbReference type="AlphaFoldDB" id="A0A380JBI7"/>
<evidence type="ECO:0000313" key="3">
    <source>
        <dbReference type="EMBL" id="SUN35233.1"/>
    </source>
</evidence>
<proteinExistence type="predicted"/>
<keyword evidence="2" id="KW-0862">Zinc</keyword>
<dbReference type="PANTHER" id="PTHR30304">
    <property type="entry name" value="D-TAGATOSE-1,6-BISPHOSPHATE ALDOLASE"/>
    <property type="match status" value="1"/>
</dbReference>
<dbReference type="Pfam" id="PF01116">
    <property type="entry name" value="F_bP_aldolase"/>
    <property type="match status" value="1"/>
</dbReference>
<feature type="binding site" evidence="2">
    <location>
        <position position="132"/>
    </location>
    <ligand>
        <name>Zn(2+)</name>
        <dbReference type="ChEBI" id="CHEBI:29105"/>
        <label>2</label>
    </ligand>
</feature>
<dbReference type="EMBL" id="UHFA01000002">
    <property type="protein sequence ID" value="SUN35233.1"/>
    <property type="molecule type" value="Genomic_DNA"/>
</dbReference>
<dbReference type="RefSeq" id="WP_002996104.1">
    <property type="nucleotide sequence ID" value="NZ_UHFA01000002.1"/>
</dbReference>
<keyword evidence="3" id="KW-0456">Lyase</keyword>
<feature type="binding site" evidence="2">
    <location>
        <position position="81"/>
    </location>
    <ligand>
        <name>Zn(2+)</name>
        <dbReference type="ChEBI" id="CHEBI:29105"/>
        <label>1</label>
        <note>catalytic</note>
    </ligand>
</feature>